<keyword evidence="1" id="KW-0472">Membrane</keyword>
<sequence length="491" mass="55634">MRTNETFEHEIDGKPMRLIVIGGQSMELPTYLLQGEKAQGYVYKDGALKSWFWKGLTVVDGKRCLYFDPLDIFAFEQIASTKRDRALHLVRDLAKALMLLPSSFLDLSSGILPLWRIWGVEDGSLLILPQDVADLFASCADEQMRFFHIGAWVHHGIHAPFSLIDQLTSFLYFAATGFPPFADKNTREDAFRPLPLNLCPVNLDKATTAFIDKTLSLSLTKMRDFTGNQESQKALSHFLEQTERLEWNLPNLEHAKKREDLYEVGACASFLDAQKKRAKRKIFWRKKGWIVITVAVSVFAIAYFTTSRIRIALTPPYTAGMSPITLIEEFYAGQNALDLQKMEASLAKKTKNPASMEVTNLFVTRQTRQAYEGINTQIDPNRWISEGKPAILEGTFLYGVADISVRAINESTYLATGVLYTPYSYQDESERAEQTEKGIPIYTYRLEQQFTIEMGKRGWYEITDISSVGVQSLGKIVVPTYSRTEGSAQSR</sequence>
<proteinExistence type="predicted"/>
<keyword evidence="1" id="KW-0812">Transmembrane</keyword>
<gene>
    <name evidence="2" type="ORF">SDC9_61810</name>
</gene>
<keyword evidence="1" id="KW-1133">Transmembrane helix</keyword>
<evidence type="ECO:0000256" key="1">
    <source>
        <dbReference type="SAM" id="Phobius"/>
    </source>
</evidence>
<comment type="caution">
    <text evidence="2">The sequence shown here is derived from an EMBL/GenBank/DDBJ whole genome shotgun (WGS) entry which is preliminary data.</text>
</comment>
<protein>
    <submittedName>
        <fullName evidence="2">Uncharacterized protein</fullName>
    </submittedName>
</protein>
<feature type="transmembrane region" description="Helical" evidence="1">
    <location>
        <begin position="288"/>
        <end position="306"/>
    </location>
</feature>
<dbReference type="AlphaFoldDB" id="A0A644XH71"/>
<organism evidence="2">
    <name type="scientific">bioreactor metagenome</name>
    <dbReference type="NCBI Taxonomy" id="1076179"/>
    <lineage>
        <taxon>unclassified sequences</taxon>
        <taxon>metagenomes</taxon>
        <taxon>ecological metagenomes</taxon>
    </lineage>
</organism>
<name>A0A644XH71_9ZZZZ</name>
<dbReference type="EMBL" id="VSSQ01002443">
    <property type="protein sequence ID" value="MPM15439.1"/>
    <property type="molecule type" value="Genomic_DNA"/>
</dbReference>
<reference evidence="2" key="1">
    <citation type="submission" date="2019-08" db="EMBL/GenBank/DDBJ databases">
        <authorList>
            <person name="Kucharzyk K."/>
            <person name="Murdoch R.W."/>
            <person name="Higgins S."/>
            <person name="Loffler F."/>
        </authorList>
    </citation>
    <scope>NUCLEOTIDE SEQUENCE</scope>
</reference>
<evidence type="ECO:0000313" key="2">
    <source>
        <dbReference type="EMBL" id="MPM15439.1"/>
    </source>
</evidence>
<accession>A0A644XH71</accession>